<feature type="signal peptide" evidence="2">
    <location>
        <begin position="1"/>
        <end position="20"/>
    </location>
</feature>
<feature type="chain" id="PRO_5046134983" evidence="2">
    <location>
        <begin position="21"/>
        <end position="191"/>
    </location>
</feature>
<keyword evidence="1 2" id="KW-0732">Signal</keyword>
<dbReference type="EMBL" id="CP136508">
    <property type="protein sequence ID" value="WUR12573.1"/>
    <property type="molecule type" value="Genomic_DNA"/>
</dbReference>
<evidence type="ECO:0000313" key="5">
    <source>
        <dbReference type="Proteomes" id="UP000321323"/>
    </source>
</evidence>
<organism evidence="4 5">
    <name type="scientific">[Empedobacter] haloabium</name>
    <dbReference type="NCBI Taxonomy" id="592317"/>
    <lineage>
        <taxon>Bacteria</taxon>
        <taxon>Pseudomonadati</taxon>
        <taxon>Pseudomonadota</taxon>
        <taxon>Betaproteobacteria</taxon>
        <taxon>Burkholderiales</taxon>
        <taxon>Oxalobacteraceae</taxon>
        <taxon>Telluria group</taxon>
        <taxon>Telluria group incertae sedis</taxon>
    </lineage>
</organism>
<accession>A0ABZ1UK56</accession>
<dbReference type="SUPFAM" id="SSF56935">
    <property type="entry name" value="Porins"/>
    <property type="match status" value="1"/>
</dbReference>
<name>A0ABZ1UK56_9BURK</name>
<dbReference type="Pfam" id="PF13505">
    <property type="entry name" value="OMP_b-brl"/>
    <property type="match status" value="1"/>
</dbReference>
<sequence length="191" mass="21037">MKKFVFAFASLFALTAAAQAQTASPLRFMVGAGLSFGGDKLTTVEFTDGHSEDLRAGGLVYLTAGADYRISESFSLQGTVNYHVNNSSGDNGDVRFERFPVELVGYYHINQEWRVGAGVRYTSKPKISSSGVLDGMDFKFDNTTSGLIEAEYFYSPKLGVKMRYVNEKFKKSGYRGDVNGSHLGISANYYF</sequence>
<protein>
    <submittedName>
        <fullName evidence="4">Outer membrane beta-barrel protein</fullName>
    </submittedName>
</protein>
<evidence type="ECO:0000259" key="3">
    <source>
        <dbReference type="Pfam" id="PF13505"/>
    </source>
</evidence>
<dbReference type="InterPro" id="IPR027385">
    <property type="entry name" value="Beta-barrel_OMP"/>
</dbReference>
<evidence type="ECO:0000313" key="4">
    <source>
        <dbReference type="EMBL" id="WUR12573.1"/>
    </source>
</evidence>
<dbReference type="Proteomes" id="UP000321323">
    <property type="component" value="Chromosome"/>
</dbReference>
<feature type="domain" description="Outer membrane protein beta-barrel" evidence="3">
    <location>
        <begin position="7"/>
        <end position="191"/>
    </location>
</feature>
<evidence type="ECO:0000256" key="2">
    <source>
        <dbReference type="SAM" id="SignalP"/>
    </source>
</evidence>
<gene>
    <name evidence="4" type="ORF">E7V67_023230</name>
</gene>
<proteinExistence type="predicted"/>
<keyword evidence="5" id="KW-1185">Reference proteome</keyword>
<reference evidence="4 5" key="1">
    <citation type="journal article" date="2019" name="Int. J. Syst. Evol. Microbiol.">
        <title>The Draft Whole-Genome Sequence of the Antibiotic Producer Empedobacter haloabium ATCC 31962 Provides Indications for Its Taxonomic Reclassification.</title>
        <authorList>
            <person name="Miess H."/>
            <person name="Arlt P."/>
            <person name="Apel A.K."/>
            <person name="Weber T."/>
            <person name="Nieselt K."/>
            <person name="Hanssen F."/>
            <person name="Czemmel S."/>
            <person name="Nahnsen S."/>
            <person name="Gross H."/>
        </authorList>
    </citation>
    <scope>NUCLEOTIDE SEQUENCE [LARGE SCALE GENOMIC DNA]</scope>
    <source>
        <strain evidence="4 5">ATCC 31962</strain>
    </source>
</reference>
<evidence type="ECO:0000256" key="1">
    <source>
        <dbReference type="ARBA" id="ARBA00022729"/>
    </source>
</evidence>